<evidence type="ECO:0000256" key="3">
    <source>
        <dbReference type="ARBA" id="ARBA00022605"/>
    </source>
</evidence>
<comment type="pathway">
    <text evidence="1">Amino-acid biosynthesis; L-methionine biosynthesis via salvage pathway; S-methyl-5-thio-alpha-D-ribose 1-phosphate from S-methyl-5'-thioadenosine (hydrolase route): step 1/2.</text>
</comment>
<dbReference type="NCBIfam" id="NF004079">
    <property type="entry name" value="PRK05584.1"/>
    <property type="match status" value="1"/>
</dbReference>
<dbReference type="GO" id="GO:0008782">
    <property type="term" value="F:adenosylhomocysteine nucleosidase activity"/>
    <property type="evidence" value="ECO:0007669"/>
    <property type="project" value="UniProtKB-EC"/>
</dbReference>
<keyword evidence="3" id="KW-0028">Amino-acid biosynthesis</keyword>
<evidence type="ECO:0000256" key="2">
    <source>
        <dbReference type="ARBA" id="ARBA00011974"/>
    </source>
</evidence>
<evidence type="ECO:0000256" key="1">
    <source>
        <dbReference type="ARBA" id="ARBA00004945"/>
    </source>
</evidence>
<comment type="caution">
    <text evidence="7">The sequence shown here is derived from an EMBL/GenBank/DDBJ whole genome shotgun (WGS) entry which is preliminary data.</text>
</comment>
<sequence>MIGIIAAMDSEVRDIKSAMEDGIKIHHGGMTFFKGKLQQKEVIAVKSGVGKVNAAMCTQILIDIFKVNTLIHVGVAGAVHPDLEIGDIVISEDSCQYDMDARAFGHPRGEIPNMDITFFKADPTLIKLAETAAQELDVTYRVGRVMTADLGVDSNKLKEELREEFGGLCVEMEGAAVGQVAMLNQVPYLVIRSMSDKADSNLTDDYKANLEASIKNGVAMVLKMVQGITLA</sequence>
<dbReference type="Pfam" id="PF01048">
    <property type="entry name" value="PNP_UDP_1"/>
    <property type="match status" value="1"/>
</dbReference>
<evidence type="ECO:0000259" key="6">
    <source>
        <dbReference type="Pfam" id="PF01048"/>
    </source>
</evidence>
<evidence type="ECO:0000256" key="4">
    <source>
        <dbReference type="ARBA" id="ARBA00022801"/>
    </source>
</evidence>
<reference evidence="7 8" key="1">
    <citation type="journal article" date="2020" name="mSystems">
        <title>Defining Genomic and Predicted Metabolic Features of the Acetobacterium Genus.</title>
        <authorList>
            <person name="Ross D.E."/>
            <person name="Marshall C.W."/>
            <person name="Gulliver D."/>
            <person name="May H.D."/>
            <person name="Norman R.S."/>
        </authorList>
    </citation>
    <scope>NUCLEOTIDE SEQUENCE [LARGE SCALE GENOMIC DNA]</scope>
    <source>
        <strain evidence="7 8">DSM 4132</strain>
    </source>
</reference>
<gene>
    <name evidence="7" type="ORF">GH811_12445</name>
</gene>
<dbReference type="EC" id="3.2.2.9" evidence="2"/>
<dbReference type="InterPro" id="IPR035994">
    <property type="entry name" value="Nucleoside_phosphorylase_sf"/>
</dbReference>
<keyword evidence="8" id="KW-1185">Reference proteome</keyword>
<keyword evidence="7" id="KW-0326">Glycosidase</keyword>
<protein>
    <recommendedName>
        <fullName evidence="2">adenosylhomocysteine nucleosidase</fullName>
        <ecNumber evidence="2">3.2.2.9</ecNumber>
    </recommendedName>
</protein>
<accession>A0ABR6YZ04</accession>
<dbReference type="PANTHER" id="PTHR46832">
    <property type="entry name" value="5'-METHYLTHIOADENOSINE/S-ADENOSYLHOMOCYSTEINE NUCLEOSIDASE"/>
    <property type="match status" value="1"/>
</dbReference>
<dbReference type="EMBL" id="WJBE01000011">
    <property type="protein sequence ID" value="MBC3900429.1"/>
    <property type="molecule type" value="Genomic_DNA"/>
</dbReference>
<dbReference type="InterPro" id="IPR010049">
    <property type="entry name" value="MTA_SAH_Nsdase"/>
</dbReference>
<dbReference type="Proteomes" id="UP000622405">
    <property type="component" value="Unassembled WGS sequence"/>
</dbReference>
<dbReference type="CDD" id="cd09008">
    <property type="entry name" value="MTAN"/>
    <property type="match status" value="1"/>
</dbReference>
<dbReference type="Gene3D" id="3.40.50.1580">
    <property type="entry name" value="Nucleoside phosphorylase domain"/>
    <property type="match status" value="1"/>
</dbReference>
<feature type="domain" description="Nucleoside phosphorylase" evidence="6">
    <location>
        <begin position="2"/>
        <end position="225"/>
    </location>
</feature>
<dbReference type="NCBIfam" id="TIGR01704">
    <property type="entry name" value="MTA_SAH-Nsdase"/>
    <property type="match status" value="1"/>
</dbReference>
<dbReference type="InterPro" id="IPR000845">
    <property type="entry name" value="Nucleoside_phosphorylase_d"/>
</dbReference>
<evidence type="ECO:0000313" key="8">
    <source>
        <dbReference type="Proteomes" id="UP000622405"/>
    </source>
</evidence>
<dbReference type="PANTHER" id="PTHR46832:SF1">
    <property type="entry name" value="5'-METHYLTHIOADENOSINE_S-ADENOSYLHOMOCYSTEINE NUCLEOSIDASE"/>
    <property type="match status" value="1"/>
</dbReference>
<dbReference type="SUPFAM" id="SSF53167">
    <property type="entry name" value="Purine and uridine phosphorylases"/>
    <property type="match status" value="1"/>
</dbReference>
<dbReference type="RefSeq" id="WP_026394120.1">
    <property type="nucleotide sequence ID" value="NZ_WJBE01000011.1"/>
</dbReference>
<organism evidence="7 8">
    <name type="scientific">Acetobacterium malicum</name>
    <dbReference type="NCBI Taxonomy" id="52692"/>
    <lineage>
        <taxon>Bacteria</taxon>
        <taxon>Bacillati</taxon>
        <taxon>Bacillota</taxon>
        <taxon>Clostridia</taxon>
        <taxon>Eubacteriales</taxon>
        <taxon>Eubacteriaceae</taxon>
        <taxon>Acetobacterium</taxon>
    </lineage>
</organism>
<proteinExistence type="predicted"/>
<evidence type="ECO:0000313" key="7">
    <source>
        <dbReference type="EMBL" id="MBC3900429.1"/>
    </source>
</evidence>
<evidence type="ECO:0000256" key="5">
    <source>
        <dbReference type="ARBA" id="ARBA00023167"/>
    </source>
</evidence>
<name>A0ABR6YZ04_9FIRM</name>
<keyword evidence="4 7" id="KW-0378">Hydrolase</keyword>
<keyword evidence="5" id="KW-0486">Methionine biosynthesis</keyword>